<keyword evidence="2" id="KW-0732">Signal</keyword>
<protein>
    <submittedName>
        <fullName evidence="3">YbaY family lipoprotein</fullName>
    </submittedName>
</protein>
<gene>
    <name evidence="3" type="ORF">E4T21_16000</name>
</gene>
<dbReference type="InterPro" id="IPR039366">
    <property type="entry name" value="Pilotin"/>
</dbReference>
<dbReference type="PANTHER" id="PTHR38013">
    <property type="entry name" value="GLYCOPROTEIN/POLYSACCHARIDE METABOLISM"/>
    <property type="match status" value="1"/>
</dbReference>
<feature type="chain" id="PRO_5032780520" evidence="2">
    <location>
        <begin position="19"/>
        <end position="214"/>
    </location>
</feature>
<keyword evidence="3" id="KW-0449">Lipoprotein</keyword>
<dbReference type="RefSeq" id="WP_187775025.1">
    <property type="nucleotide sequence ID" value="NZ_CP038437.2"/>
</dbReference>
<dbReference type="KEGG" id="hbh:E4T21_16000"/>
<reference evidence="3" key="1">
    <citation type="submission" date="2021-02" db="EMBL/GenBank/DDBJ databases">
        <title>Strain Y2R2, a novel species of the genus Halomonas.</title>
        <authorList>
            <person name="Huang H."/>
        </authorList>
    </citation>
    <scope>NUCLEOTIDE SEQUENCE</scope>
    <source>
        <strain evidence="3">Y2R2</strain>
    </source>
</reference>
<dbReference type="InterPro" id="IPR053196">
    <property type="entry name" value="Lipoprotein_YbaY-like"/>
</dbReference>
<dbReference type="EMBL" id="CP038437">
    <property type="protein sequence ID" value="QEM82880.2"/>
    <property type="molecule type" value="Genomic_DNA"/>
</dbReference>
<keyword evidence="4" id="KW-1185">Reference proteome</keyword>
<evidence type="ECO:0000256" key="2">
    <source>
        <dbReference type="SAM" id="SignalP"/>
    </source>
</evidence>
<evidence type="ECO:0000313" key="4">
    <source>
        <dbReference type="Proteomes" id="UP000324285"/>
    </source>
</evidence>
<evidence type="ECO:0000313" key="3">
    <source>
        <dbReference type="EMBL" id="QEM82880.2"/>
    </source>
</evidence>
<dbReference type="AlphaFoldDB" id="A0A856QSK2"/>
<dbReference type="Proteomes" id="UP000324285">
    <property type="component" value="Chromosome"/>
</dbReference>
<dbReference type="Pfam" id="PF09619">
    <property type="entry name" value="YscW"/>
    <property type="match status" value="1"/>
</dbReference>
<feature type="region of interest" description="Disordered" evidence="1">
    <location>
        <begin position="188"/>
        <end position="214"/>
    </location>
</feature>
<feature type="signal peptide" evidence="2">
    <location>
        <begin position="1"/>
        <end position="18"/>
    </location>
</feature>
<name>A0A856QSK2_9GAMM</name>
<evidence type="ECO:0000256" key="1">
    <source>
        <dbReference type="SAM" id="MobiDB-lite"/>
    </source>
</evidence>
<feature type="compositionally biased region" description="Polar residues" evidence="1">
    <location>
        <begin position="191"/>
        <end position="200"/>
    </location>
</feature>
<sequence>MKRSLLLIAALSAGLALTGCGDGNAEKTSDSNTASAGQADHEQTLTGTLSLASSDQPLPDNTQVVVSLNDATLADAPAKVIAENRVDMDQNSVDFHLNYASDEVDPSHRHLLRAEIHDANGELKWTTTDAYLVSVGNDAEQSEVAIVLHPVDANGQAQGASLQQAQEQLLSSGDEPTQEEVEAAENLDAISEQSVNTQKPEQPAVDGSNDAPAQ</sequence>
<proteinExistence type="predicted"/>
<accession>A0A856QSK2</accession>
<organism evidence="3 4">
    <name type="scientific">Halomonas binhaiensis</name>
    <dbReference type="NCBI Taxonomy" id="2562282"/>
    <lineage>
        <taxon>Bacteria</taxon>
        <taxon>Pseudomonadati</taxon>
        <taxon>Pseudomonadota</taxon>
        <taxon>Gammaproteobacteria</taxon>
        <taxon>Oceanospirillales</taxon>
        <taxon>Halomonadaceae</taxon>
        <taxon>Halomonas</taxon>
    </lineage>
</organism>
<dbReference type="PROSITE" id="PS51257">
    <property type="entry name" value="PROKAR_LIPOPROTEIN"/>
    <property type="match status" value="1"/>
</dbReference>
<dbReference type="PANTHER" id="PTHR38013:SF1">
    <property type="entry name" value="GLYCOPROTEIN_POLYSACCHARIDE METABOLISM"/>
    <property type="match status" value="1"/>
</dbReference>